<sequence>MSKIKFIPALLLSLFILTSNAPAFEAGDQTIDLDLGNTYVTKYVFRGVDTFNDQGGMQPYVTLTFHPFDTNMAFGYWGSFALKSGFEDLDEEDFWFSMDKDFGIFNFGWGYTYYDFFNNSSDGDINEFQFYGSISEIPLPEGTDLPLVGNKIPLSLGYKAAYAFGNKSPDKGGIDNGWYQEVNAGIEIPIPGSEKIPYQSEGMALSYNHVFGFYDGQLNFNAGFHYWTQSISTSIALPGNVSITPSLNYQVTDGSSDINPEDEFYFMLDFAVSF</sequence>
<feature type="chain" id="PRO_5013776004" evidence="1">
    <location>
        <begin position="24"/>
        <end position="274"/>
    </location>
</feature>
<reference evidence="2 3" key="1">
    <citation type="submission" date="2017-09" db="EMBL/GenBank/DDBJ databases">
        <title>Depth-based differentiation of microbial function through sediment-hosted aquifers and enrichment of novel symbionts in the deep terrestrial subsurface.</title>
        <authorList>
            <person name="Probst A.J."/>
            <person name="Ladd B."/>
            <person name="Jarett J.K."/>
            <person name="Geller-Mcgrath D.E."/>
            <person name="Sieber C.M."/>
            <person name="Emerson J.B."/>
            <person name="Anantharaman K."/>
            <person name="Thomas B.C."/>
            <person name="Malmstrom R."/>
            <person name="Stieglmeier M."/>
            <person name="Klingl A."/>
            <person name="Woyke T."/>
            <person name="Ryan C.M."/>
            <person name="Banfield J.F."/>
        </authorList>
    </citation>
    <scope>NUCLEOTIDE SEQUENCE [LARGE SCALE GENOMIC DNA]</scope>
    <source>
        <strain evidence="2">CG11_big_fil_rev_8_21_14_0_20_45_26</strain>
    </source>
</reference>
<protein>
    <submittedName>
        <fullName evidence="2">Uncharacterized protein</fullName>
    </submittedName>
</protein>
<evidence type="ECO:0000313" key="3">
    <source>
        <dbReference type="Proteomes" id="UP000230859"/>
    </source>
</evidence>
<proteinExistence type="predicted"/>
<comment type="caution">
    <text evidence="2">The sequence shown here is derived from an EMBL/GenBank/DDBJ whole genome shotgun (WGS) entry which is preliminary data.</text>
</comment>
<name>A0A2H0LQ95_9BACT</name>
<feature type="signal peptide" evidence="1">
    <location>
        <begin position="1"/>
        <end position="23"/>
    </location>
</feature>
<evidence type="ECO:0000256" key="1">
    <source>
        <dbReference type="SAM" id="SignalP"/>
    </source>
</evidence>
<dbReference type="AlphaFoldDB" id="A0A2H0LQ95"/>
<dbReference type="EMBL" id="PCVY01000040">
    <property type="protein sequence ID" value="PIQ86600.1"/>
    <property type="molecule type" value="Genomic_DNA"/>
</dbReference>
<dbReference type="Proteomes" id="UP000230859">
    <property type="component" value="Unassembled WGS sequence"/>
</dbReference>
<evidence type="ECO:0000313" key="2">
    <source>
        <dbReference type="EMBL" id="PIQ86600.1"/>
    </source>
</evidence>
<organism evidence="2 3">
    <name type="scientific">Candidatus Abzuiibacterium crystallinum</name>
    <dbReference type="NCBI Taxonomy" id="1974748"/>
    <lineage>
        <taxon>Bacteria</taxon>
        <taxon>Pseudomonadati</taxon>
        <taxon>Candidatus Omnitrophota</taxon>
        <taxon>Candidatus Abzuiibacterium</taxon>
    </lineage>
</organism>
<gene>
    <name evidence="2" type="ORF">COV74_04275</name>
</gene>
<accession>A0A2H0LQ95</accession>
<keyword evidence="1" id="KW-0732">Signal</keyword>